<evidence type="ECO:0000256" key="1">
    <source>
        <dbReference type="SAM" id="MobiDB-lite"/>
    </source>
</evidence>
<dbReference type="PROSITE" id="PS50828">
    <property type="entry name" value="SMR"/>
    <property type="match status" value="1"/>
</dbReference>
<keyword evidence="3" id="KW-0378">Hydrolase</keyword>
<proteinExistence type="predicted"/>
<dbReference type="PANTHER" id="PTHR35562">
    <property type="entry name" value="DNA ENDONUCLEASE SMRA-RELATED"/>
    <property type="match status" value="1"/>
</dbReference>
<dbReference type="EMBL" id="OMOJ01000002">
    <property type="protein sequence ID" value="SPF79436.1"/>
    <property type="molecule type" value="Genomic_DNA"/>
</dbReference>
<name>A0A2R8ATR4_9RHOB</name>
<protein>
    <submittedName>
        <fullName evidence="3">Endonuclease MutS2</fullName>
        <ecNumber evidence="3">3.1.-.-</ecNumber>
    </submittedName>
</protein>
<dbReference type="OrthoDB" id="7165597at2"/>
<feature type="domain" description="Smr" evidence="2">
    <location>
        <begin position="104"/>
        <end position="194"/>
    </location>
</feature>
<evidence type="ECO:0000313" key="4">
    <source>
        <dbReference type="Proteomes" id="UP000244904"/>
    </source>
</evidence>
<dbReference type="InterPro" id="IPR002625">
    <property type="entry name" value="Smr_dom"/>
</dbReference>
<dbReference type="RefSeq" id="WP_108885312.1">
    <property type="nucleotide sequence ID" value="NZ_OMOJ01000002.1"/>
</dbReference>
<evidence type="ECO:0000259" key="2">
    <source>
        <dbReference type="PROSITE" id="PS50828"/>
    </source>
</evidence>
<dbReference type="GO" id="GO:0004519">
    <property type="term" value="F:endonuclease activity"/>
    <property type="evidence" value="ECO:0007669"/>
    <property type="project" value="UniProtKB-KW"/>
</dbReference>
<dbReference type="EC" id="3.1.-.-" evidence="3"/>
<dbReference type="SMART" id="SM00463">
    <property type="entry name" value="SMR"/>
    <property type="match status" value="1"/>
</dbReference>
<feature type="compositionally biased region" description="Basic and acidic residues" evidence="1">
    <location>
        <begin position="22"/>
        <end position="36"/>
    </location>
</feature>
<sequence length="197" mass="22495">MSRRRLRKEDLELWELVAKSTDRLQRRSPLAKRDPDEMPTQFEAPAADPAPLPRFRVGQVAKPKPESTAMPQTVSQQLATSGVHMDKKAFGRMRRGKLVPEARIDLHGMTLDQAHPVLNRFILTSHMRGFRLVLVITGKGQRDDPHDPMPLRRGVLKRQVPQWLRLSPLTHVVLQVTEAHIKHGGAGAYYVYLRRGR</sequence>
<keyword evidence="3" id="KW-0540">Nuclease</keyword>
<gene>
    <name evidence="3" type="primary">mutS2</name>
    <name evidence="3" type="ORF">PRI8871_01232</name>
</gene>
<dbReference type="AlphaFoldDB" id="A0A2R8ATR4"/>
<accession>A0A2R8ATR4</accession>
<reference evidence="4" key="1">
    <citation type="submission" date="2018-03" db="EMBL/GenBank/DDBJ databases">
        <authorList>
            <person name="Rodrigo-Torres L."/>
            <person name="Arahal R. D."/>
            <person name="Lucena T."/>
        </authorList>
    </citation>
    <scope>NUCLEOTIDE SEQUENCE [LARGE SCALE GENOMIC DNA]</scope>
    <source>
        <strain evidence="4">CECT 8871</strain>
    </source>
</reference>
<dbReference type="SUPFAM" id="SSF160443">
    <property type="entry name" value="SMR domain-like"/>
    <property type="match status" value="1"/>
</dbReference>
<dbReference type="Pfam" id="PF01713">
    <property type="entry name" value="Smr"/>
    <property type="match status" value="1"/>
</dbReference>
<keyword evidence="3" id="KW-0255">Endonuclease</keyword>
<keyword evidence="4" id="KW-1185">Reference proteome</keyword>
<dbReference type="Proteomes" id="UP000244904">
    <property type="component" value="Unassembled WGS sequence"/>
</dbReference>
<organism evidence="3 4">
    <name type="scientific">Pseudoprimorskyibacter insulae</name>
    <dbReference type="NCBI Taxonomy" id="1695997"/>
    <lineage>
        <taxon>Bacteria</taxon>
        <taxon>Pseudomonadati</taxon>
        <taxon>Pseudomonadota</taxon>
        <taxon>Alphaproteobacteria</taxon>
        <taxon>Rhodobacterales</taxon>
        <taxon>Paracoccaceae</taxon>
        <taxon>Pseudoprimorskyibacter</taxon>
    </lineage>
</organism>
<feature type="region of interest" description="Disordered" evidence="1">
    <location>
        <begin position="22"/>
        <end position="52"/>
    </location>
</feature>
<dbReference type="InterPro" id="IPR036063">
    <property type="entry name" value="Smr_dom_sf"/>
</dbReference>
<evidence type="ECO:0000313" key="3">
    <source>
        <dbReference type="EMBL" id="SPF79436.1"/>
    </source>
</evidence>
<dbReference type="PANTHER" id="PTHR35562:SF2">
    <property type="entry name" value="DNA ENDONUCLEASE SMRA-RELATED"/>
    <property type="match status" value="1"/>
</dbReference>
<dbReference type="Gene3D" id="3.30.1370.110">
    <property type="match status" value="1"/>
</dbReference>
<dbReference type="GO" id="GO:0016787">
    <property type="term" value="F:hydrolase activity"/>
    <property type="evidence" value="ECO:0007669"/>
    <property type="project" value="UniProtKB-KW"/>
</dbReference>